<organism evidence="2">
    <name type="scientific">hydrothermal vent metagenome</name>
    <dbReference type="NCBI Taxonomy" id="652676"/>
    <lineage>
        <taxon>unclassified sequences</taxon>
        <taxon>metagenomes</taxon>
        <taxon>ecological metagenomes</taxon>
    </lineage>
</organism>
<sequence>MIGLDTNVIVRYLTQDDPAQSKKANELIDNTLTPAQPGFITLISLIELAWVLESCYEQSRENVHEALNALLTPRQLMIENAEMVHLALKRFSGGGDFSDALIAVISEFNGCDLVKTFDKKAVRVGMTLL</sequence>
<dbReference type="InterPro" id="IPR002716">
    <property type="entry name" value="PIN_dom"/>
</dbReference>
<evidence type="ECO:0000259" key="1">
    <source>
        <dbReference type="Pfam" id="PF01850"/>
    </source>
</evidence>
<dbReference type="SUPFAM" id="SSF88723">
    <property type="entry name" value="PIN domain-like"/>
    <property type="match status" value="1"/>
</dbReference>
<dbReference type="Pfam" id="PF01850">
    <property type="entry name" value="PIN"/>
    <property type="match status" value="1"/>
</dbReference>
<dbReference type="AlphaFoldDB" id="A0A3B0Y4A9"/>
<dbReference type="CDD" id="cd18683">
    <property type="entry name" value="PIN_VapC-like"/>
    <property type="match status" value="1"/>
</dbReference>
<dbReference type="PANTHER" id="PTHR39664:SF2">
    <property type="entry name" value="NUCLEIC ACID-BINDING PROTEIN, CONTAINING PIN DOMAIN-RELATED"/>
    <property type="match status" value="1"/>
</dbReference>
<proteinExistence type="predicted"/>
<dbReference type="EMBL" id="UOFJ01000518">
    <property type="protein sequence ID" value="VAW70397.1"/>
    <property type="molecule type" value="Genomic_DNA"/>
</dbReference>
<name>A0A3B0Y4A9_9ZZZZ</name>
<dbReference type="InterPro" id="IPR029060">
    <property type="entry name" value="PIN-like_dom_sf"/>
</dbReference>
<protein>
    <recommendedName>
        <fullName evidence="1">PIN domain-containing protein</fullName>
    </recommendedName>
</protein>
<dbReference type="PANTHER" id="PTHR39664">
    <property type="match status" value="1"/>
</dbReference>
<dbReference type="Gene3D" id="3.40.50.1010">
    <property type="entry name" value="5'-nuclease"/>
    <property type="match status" value="1"/>
</dbReference>
<gene>
    <name evidence="2" type="ORF">MNBD_GAMMA10-3133</name>
</gene>
<accession>A0A3B0Y4A9</accession>
<feature type="domain" description="PIN" evidence="1">
    <location>
        <begin position="4"/>
        <end position="124"/>
    </location>
</feature>
<evidence type="ECO:0000313" key="2">
    <source>
        <dbReference type="EMBL" id="VAW70397.1"/>
    </source>
</evidence>
<reference evidence="2" key="1">
    <citation type="submission" date="2018-06" db="EMBL/GenBank/DDBJ databases">
        <authorList>
            <person name="Zhirakovskaya E."/>
        </authorList>
    </citation>
    <scope>NUCLEOTIDE SEQUENCE</scope>
</reference>